<protein>
    <submittedName>
        <fullName evidence="1">Uncharacterized protein</fullName>
    </submittedName>
</protein>
<comment type="caution">
    <text evidence="1">The sequence shown here is derived from an EMBL/GenBank/DDBJ whole genome shotgun (WGS) entry which is preliminary data.</text>
</comment>
<organism evidence="1 2">
    <name type="scientific">Eubacterium plexicaudatum ASF492</name>
    <dbReference type="NCBI Taxonomy" id="1235802"/>
    <lineage>
        <taxon>Bacteria</taxon>
        <taxon>Bacillati</taxon>
        <taxon>Bacillota</taxon>
        <taxon>Clostridia</taxon>
        <taxon>Eubacteriales</taxon>
        <taxon>Eubacteriaceae</taxon>
        <taxon>Eubacterium</taxon>
    </lineage>
</organism>
<dbReference type="PATRIC" id="fig|1235802.3.peg.474"/>
<name>N2B9N0_9FIRM</name>
<evidence type="ECO:0000313" key="1">
    <source>
        <dbReference type="EMBL" id="EMZ37106.1"/>
    </source>
</evidence>
<keyword evidence="2" id="KW-1185">Reference proteome</keyword>
<dbReference type="STRING" id="1235802.C823_00449"/>
<reference evidence="1 2" key="1">
    <citation type="journal article" date="2014" name="Genome Announc.">
        <title>Draft genome sequences of the altered schaedler flora, a defined bacterial community from gnotobiotic mice.</title>
        <authorList>
            <person name="Wannemuehler M.J."/>
            <person name="Overstreet A.M."/>
            <person name="Ward D.V."/>
            <person name="Phillips G.J."/>
        </authorList>
    </citation>
    <scope>NUCLEOTIDE SEQUENCE [LARGE SCALE GENOMIC DNA]</scope>
    <source>
        <strain evidence="1 2">ASF492</strain>
    </source>
</reference>
<gene>
    <name evidence="1" type="ORF">C823_00449</name>
</gene>
<dbReference type="HOGENOM" id="CLU_1989301_0_0_9"/>
<sequence length="125" mass="14779">MKTSLELEIEQLMKDLQKEIKEQGLSFVEEADFEEIQVQNQTSIPDGFLHYEHPLKSSKKSIRKIVLFIKRLIQSCNRFLLIPILEEQSAFNGSVKTELDRLNETIRLQEHKIRKLERSRKEPSK</sequence>
<evidence type="ECO:0000313" key="2">
    <source>
        <dbReference type="Proteomes" id="UP000012589"/>
    </source>
</evidence>
<dbReference type="EMBL" id="AQFT01000014">
    <property type="protein sequence ID" value="EMZ37106.1"/>
    <property type="molecule type" value="Genomic_DNA"/>
</dbReference>
<dbReference type="AlphaFoldDB" id="N2B9N0"/>
<accession>N2B9N0</accession>
<dbReference type="Proteomes" id="UP000012589">
    <property type="component" value="Unassembled WGS sequence"/>
</dbReference>
<proteinExistence type="predicted"/>